<feature type="domain" description="DUF7978" evidence="2">
    <location>
        <begin position="14"/>
        <end position="205"/>
    </location>
</feature>
<feature type="transmembrane region" description="Helical" evidence="1">
    <location>
        <begin position="137"/>
        <end position="161"/>
    </location>
</feature>
<evidence type="ECO:0000259" key="2">
    <source>
        <dbReference type="Pfam" id="PF25933"/>
    </source>
</evidence>
<keyword evidence="4" id="KW-1185">Reference proteome</keyword>
<dbReference type="Pfam" id="PF25933">
    <property type="entry name" value="DUF7978"/>
    <property type="match status" value="1"/>
</dbReference>
<evidence type="ECO:0000256" key="1">
    <source>
        <dbReference type="SAM" id="Phobius"/>
    </source>
</evidence>
<dbReference type="EMBL" id="CP001687">
    <property type="protein sequence ID" value="ACV12836.1"/>
    <property type="molecule type" value="Genomic_DNA"/>
</dbReference>
<keyword evidence="1" id="KW-1133">Transmembrane helix</keyword>
<keyword evidence="1" id="KW-0812">Transmembrane</keyword>
<protein>
    <recommendedName>
        <fullName evidence="2">DUF7978 domain-containing protein</fullName>
    </recommendedName>
</protein>
<dbReference type="Proteomes" id="UP000002071">
    <property type="component" value="Chromosome"/>
</dbReference>
<dbReference type="AlphaFoldDB" id="C7NQB0"/>
<name>C7NQB0_HALUD</name>
<feature type="transmembrane region" description="Helical" evidence="1">
    <location>
        <begin position="109"/>
        <end position="130"/>
    </location>
</feature>
<dbReference type="STRING" id="519442.Huta_2675"/>
<accession>C7NQB0</accession>
<evidence type="ECO:0000313" key="4">
    <source>
        <dbReference type="Proteomes" id="UP000002071"/>
    </source>
</evidence>
<keyword evidence="1" id="KW-0472">Membrane</keyword>
<proteinExistence type="predicted"/>
<dbReference type="RefSeq" id="WP_015790398.1">
    <property type="nucleotide sequence ID" value="NC_013158.1"/>
</dbReference>
<dbReference type="HOGENOM" id="CLU_100471_0_0_2"/>
<organism evidence="3 4">
    <name type="scientific">Halorhabdus utahensis (strain DSM 12940 / JCM 11049 / AX-2)</name>
    <dbReference type="NCBI Taxonomy" id="519442"/>
    <lineage>
        <taxon>Archaea</taxon>
        <taxon>Methanobacteriati</taxon>
        <taxon>Methanobacteriota</taxon>
        <taxon>Stenosarchaea group</taxon>
        <taxon>Halobacteria</taxon>
        <taxon>Halobacteriales</taxon>
        <taxon>Haloarculaceae</taxon>
        <taxon>Halorhabdus</taxon>
    </lineage>
</organism>
<dbReference type="InterPro" id="IPR058284">
    <property type="entry name" value="DUF7978"/>
</dbReference>
<feature type="transmembrane region" description="Helical" evidence="1">
    <location>
        <begin position="181"/>
        <end position="206"/>
    </location>
</feature>
<gene>
    <name evidence="3" type="ordered locus">Huta_2675</name>
</gene>
<dbReference type="GeneID" id="8384980"/>
<evidence type="ECO:0000313" key="3">
    <source>
        <dbReference type="EMBL" id="ACV12836.1"/>
    </source>
</evidence>
<feature type="transmembrane region" description="Helical" evidence="1">
    <location>
        <begin position="21"/>
        <end position="41"/>
    </location>
</feature>
<dbReference type="KEGG" id="hut:Huta_2675"/>
<sequence>MATRQQGDRIRSDSLVDSVSIGGGLAAGVIAYVLGYGVIAISKSDAIDSASGVFGILSQFAGQIDYPTGWKLAGWVFYRAHNVDILLESSGTESSNPIALTETVFWEPWFFAVPVIALALAGAVVAYATAARSTTAGAVAGGSVVLGYIPVVAVGAVVTGWSTASDGSFMSFEASAGPDLLPALLVAGFIYPLVVGGIGGSIAGAIRGR</sequence>
<reference evidence="3 4" key="1">
    <citation type="journal article" date="2009" name="Stand. Genomic Sci.">
        <title>Complete genome sequence of Halorhabdus utahensis type strain (AX-2).</title>
        <authorList>
            <person name="Anderson I."/>
            <person name="Tindall B.J."/>
            <person name="Pomrenke H."/>
            <person name="Goker M."/>
            <person name="Lapidus A."/>
            <person name="Nolan M."/>
            <person name="Copeland A."/>
            <person name="Glavina Del Rio T."/>
            <person name="Chen F."/>
            <person name="Tice H."/>
            <person name="Cheng J.F."/>
            <person name="Lucas S."/>
            <person name="Chertkov O."/>
            <person name="Bruce D."/>
            <person name="Brettin T."/>
            <person name="Detter J.C."/>
            <person name="Han C."/>
            <person name="Goodwin L."/>
            <person name="Land M."/>
            <person name="Hauser L."/>
            <person name="Chang Y.J."/>
            <person name="Jeffries C.D."/>
            <person name="Pitluck S."/>
            <person name="Pati A."/>
            <person name="Mavromatis K."/>
            <person name="Ivanova N."/>
            <person name="Ovchinnikova G."/>
            <person name="Chen A."/>
            <person name="Palaniappan K."/>
            <person name="Chain P."/>
            <person name="Rohde M."/>
            <person name="Bristow J."/>
            <person name="Eisen J.A."/>
            <person name="Markowitz V."/>
            <person name="Hugenholtz P."/>
            <person name="Kyrpides N.C."/>
            <person name="Klenk H.P."/>
        </authorList>
    </citation>
    <scope>NUCLEOTIDE SEQUENCE [LARGE SCALE GENOMIC DNA]</scope>
    <source>
        <strain evidence="4">DSM 12940 / JCM 11049 / AX-2</strain>
    </source>
</reference>
<dbReference type="OrthoDB" id="270777at2157"/>
<dbReference type="eggNOG" id="arCOG06413">
    <property type="taxonomic scope" value="Archaea"/>
</dbReference>